<dbReference type="EMBL" id="CALNXI010000485">
    <property type="protein sequence ID" value="CAH3028027.1"/>
    <property type="molecule type" value="Genomic_DNA"/>
</dbReference>
<sequence>FTVVVSFFSGRDNPQFIVKGNQELKARMVEARDNGWFGLPAQMPARLGYRGILVEDKITKIAGLLVGPKSAKLQLELLRGVQLKEGDRKEIEDDINSGMIDFEKAPIFEVRGKRYAPPYDPAVWNALEPAYRRQRCNNCYNYANRRATDNRAQPGNGGGQQYTVDAVGAAIANPYTAANLRAAALRDGLLQLNPHPAPADPVPGAPNHPWRHLVALSLIVDTKMHCCSASLATGLRGGDHHWYRLDNNGQWSHKPGETRVRQTDNGGNPIVDPRVSNNGAYQFAFFMISDPFTIHINGNFVCPA</sequence>
<dbReference type="Proteomes" id="UP001159427">
    <property type="component" value="Unassembled WGS sequence"/>
</dbReference>
<protein>
    <submittedName>
        <fullName evidence="2">Uncharacterized protein</fullName>
    </submittedName>
</protein>
<feature type="region of interest" description="Disordered" evidence="1">
    <location>
        <begin position="253"/>
        <end position="273"/>
    </location>
</feature>
<keyword evidence="3" id="KW-1185">Reference proteome</keyword>
<reference evidence="2 3" key="1">
    <citation type="submission" date="2022-05" db="EMBL/GenBank/DDBJ databases">
        <authorList>
            <consortium name="Genoscope - CEA"/>
            <person name="William W."/>
        </authorList>
    </citation>
    <scope>NUCLEOTIDE SEQUENCE [LARGE SCALE GENOMIC DNA]</scope>
</reference>
<evidence type="ECO:0000313" key="3">
    <source>
        <dbReference type="Proteomes" id="UP001159427"/>
    </source>
</evidence>
<proteinExistence type="predicted"/>
<evidence type="ECO:0000256" key="1">
    <source>
        <dbReference type="SAM" id="MobiDB-lite"/>
    </source>
</evidence>
<gene>
    <name evidence="2" type="ORF">PEVE_00032954</name>
</gene>
<evidence type="ECO:0000313" key="2">
    <source>
        <dbReference type="EMBL" id="CAH3028027.1"/>
    </source>
</evidence>
<accession>A0ABN8ME86</accession>
<comment type="caution">
    <text evidence="2">The sequence shown here is derived from an EMBL/GenBank/DDBJ whole genome shotgun (WGS) entry which is preliminary data.</text>
</comment>
<name>A0ABN8ME86_9CNID</name>
<feature type="non-terminal residue" evidence="2">
    <location>
        <position position="1"/>
    </location>
</feature>
<organism evidence="2 3">
    <name type="scientific">Porites evermanni</name>
    <dbReference type="NCBI Taxonomy" id="104178"/>
    <lineage>
        <taxon>Eukaryota</taxon>
        <taxon>Metazoa</taxon>
        <taxon>Cnidaria</taxon>
        <taxon>Anthozoa</taxon>
        <taxon>Hexacorallia</taxon>
        <taxon>Scleractinia</taxon>
        <taxon>Fungiina</taxon>
        <taxon>Poritidae</taxon>
        <taxon>Porites</taxon>
    </lineage>
</organism>